<evidence type="ECO:0000313" key="7">
    <source>
        <dbReference type="Proteomes" id="UP000799757"/>
    </source>
</evidence>
<organism evidence="6 7">
    <name type="scientific">Melanomma pulvis-pyrius CBS 109.77</name>
    <dbReference type="NCBI Taxonomy" id="1314802"/>
    <lineage>
        <taxon>Eukaryota</taxon>
        <taxon>Fungi</taxon>
        <taxon>Dikarya</taxon>
        <taxon>Ascomycota</taxon>
        <taxon>Pezizomycotina</taxon>
        <taxon>Dothideomycetes</taxon>
        <taxon>Pleosporomycetidae</taxon>
        <taxon>Pleosporales</taxon>
        <taxon>Melanommataceae</taxon>
        <taxon>Melanomma</taxon>
    </lineage>
</organism>
<keyword evidence="5" id="KW-0472">Membrane</keyword>
<feature type="non-terminal residue" evidence="6">
    <location>
        <position position="168"/>
    </location>
</feature>
<evidence type="ECO:0000256" key="1">
    <source>
        <dbReference type="ARBA" id="ARBA00004141"/>
    </source>
</evidence>
<protein>
    <submittedName>
        <fullName evidence="6">Uncharacterized protein</fullName>
    </submittedName>
</protein>
<dbReference type="OrthoDB" id="440424at2759"/>
<feature type="non-terminal residue" evidence="6">
    <location>
        <position position="1"/>
    </location>
</feature>
<keyword evidence="4" id="KW-1133">Transmembrane helix</keyword>
<keyword evidence="7" id="KW-1185">Reference proteome</keyword>
<gene>
    <name evidence="6" type="ORF">K505DRAFT_189854</name>
</gene>
<comment type="similarity">
    <text evidence="2">Belongs to the IFI6/IFI27 family.</text>
</comment>
<evidence type="ECO:0000256" key="5">
    <source>
        <dbReference type="ARBA" id="ARBA00023136"/>
    </source>
</evidence>
<comment type="subcellular location">
    <subcellularLocation>
        <location evidence="1">Membrane</location>
        <topology evidence="1">Multi-pass membrane protein</topology>
    </subcellularLocation>
</comment>
<dbReference type="Proteomes" id="UP000799757">
    <property type="component" value="Unassembled WGS sequence"/>
</dbReference>
<evidence type="ECO:0000256" key="3">
    <source>
        <dbReference type="ARBA" id="ARBA00022692"/>
    </source>
</evidence>
<dbReference type="InterPro" id="IPR009311">
    <property type="entry name" value="IFI6/IFI27-like"/>
</dbReference>
<dbReference type="Gene3D" id="6.10.110.10">
    <property type="match status" value="1"/>
</dbReference>
<reference evidence="6" key="1">
    <citation type="journal article" date="2020" name="Stud. Mycol.">
        <title>101 Dothideomycetes genomes: a test case for predicting lifestyles and emergence of pathogens.</title>
        <authorList>
            <person name="Haridas S."/>
            <person name="Albert R."/>
            <person name="Binder M."/>
            <person name="Bloem J."/>
            <person name="Labutti K."/>
            <person name="Salamov A."/>
            <person name="Andreopoulos B."/>
            <person name="Baker S."/>
            <person name="Barry K."/>
            <person name="Bills G."/>
            <person name="Bluhm B."/>
            <person name="Cannon C."/>
            <person name="Castanera R."/>
            <person name="Culley D."/>
            <person name="Daum C."/>
            <person name="Ezra D."/>
            <person name="Gonzalez J."/>
            <person name="Henrissat B."/>
            <person name="Kuo A."/>
            <person name="Liang C."/>
            <person name="Lipzen A."/>
            <person name="Lutzoni F."/>
            <person name="Magnuson J."/>
            <person name="Mondo S."/>
            <person name="Nolan M."/>
            <person name="Ohm R."/>
            <person name="Pangilinan J."/>
            <person name="Park H.-J."/>
            <person name="Ramirez L."/>
            <person name="Alfaro M."/>
            <person name="Sun H."/>
            <person name="Tritt A."/>
            <person name="Yoshinaga Y."/>
            <person name="Zwiers L.-H."/>
            <person name="Turgeon B."/>
            <person name="Goodwin S."/>
            <person name="Spatafora J."/>
            <person name="Crous P."/>
            <person name="Grigoriev I."/>
        </authorList>
    </citation>
    <scope>NUCLEOTIDE SEQUENCE</scope>
    <source>
        <strain evidence="6">CBS 109.77</strain>
    </source>
</reference>
<evidence type="ECO:0000256" key="2">
    <source>
        <dbReference type="ARBA" id="ARBA00007262"/>
    </source>
</evidence>
<dbReference type="AlphaFoldDB" id="A0A6A6XT60"/>
<name>A0A6A6XT60_9PLEO</name>
<evidence type="ECO:0000256" key="4">
    <source>
        <dbReference type="ARBA" id="ARBA00022989"/>
    </source>
</evidence>
<evidence type="ECO:0000313" key="6">
    <source>
        <dbReference type="EMBL" id="KAF2798924.1"/>
    </source>
</evidence>
<keyword evidence="3" id="KW-0812">Transmembrane</keyword>
<sequence length="168" mass="18353">CGFNSIDDEFPDEKRAILSHDPRTAEEIAEQVVHAIVNAEKGGKHLHKTLNNIVGATGWTEKVAEWTLAKLEQALKEASKLGPALKEAYDKAWEAARGIEGFVQEHPVFCTVIALGVLVMIAPWAIEALGFGELGPIEGSFAALWQARYAGYVPKGSLFSFFQRLGMT</sequence>
<proteinExistence type="inferred from homology"/>
<dbReference type="Pfam" id="PF06140">
    <property type="entry name" value="Ifi-6-16"/>
    <property type="match status" value="1"/>
</dbReference>
<accession>A0A6A6XT60</accession>
<dbReference type="GO" id="GO:0016020">
    <property type="term" value="C:membrane"/>
    <property type="evidence" value="ECO:0007669"/>
    <property type="project" value="UniProtKB-SubCell"/>
</dbReference>
<dbReference type="InterPro" id="IPR038213">
    <property type="entry name" value="IFI6/IFI27-like_sf"/>
</dbReference>
<dbReference type="EMBL" id="MU001774">
    <property type="protein sequence ID" value="KAF2798924.1"/>
    <property type="molecule type" value="Genomic_DNA"/>
</dbReference>